<dbReference type="Proteomes" id="UP000887540">
    <property type="component" value="Unplaced"/>
</dbReference>
<organism evidence="6 7">
    <name type="scientific">Acrobeloides nanus</name>
    <dbReference type="NCBI Taxonomy" id="290746"/>
    <lineage>
        <taxon>Eukaryota</taxon>
        <taxon>Metazoa</taxon>
        <taxon>Ecdysozoa</taxon>
        <taxon>Nematoda</taxon>
        <taxon>Chromadorea</taxon>
        <taxon>Rhabditida</taxon>
        <taxon>Tylenchina</taxon>
        <taxon>Cephalobomorpha</taxon>
        <taxon>Cephaloboidea</taxon>
        <taxon>Cephalobidae</taxon>
        <taxon>Acrobeloides</taxon>
    </lineage>
</organism>
<proteinExistence type="predicted"/>
<evidence type="ECO:0000313" key="6">
    <source>
        <dbReference type="Proteomes" id="UP000887540"/>
    </source>
</evidence>
<accession>A0A914DCC4</accession>
<keyword evidence="4 5" id="KW-0472">Membrane</keyword>
<sequence length="71" mass="7908">MNDVLLQIILAVVMFGTTAIAGLIPLKLFRVMNKKNDENQKMSSWIFTLLSCFGGGVFLGTCFLDIFPHVK</sequence>
<protein>
    <submittedName>
        <fullName evidence="7">Uncharacterized protein</fullName>
    </submittedName>
</protein>
<dbReference type="GO" id="GO:0046873">
    <property type="term" value="F:metal ion transmembrane transporter activity"/>
    <property type="evidence" value="ECO:0007669"/>
    <property type="project" value="InterPro"/>
</dbReference>
<keyword evidence="6" id="KW-1185">Reference proteome</keyword>
<name>A0A914DCC4_9BILA</name>
<evidence type="ECO:0000256" key="4">
    <source>
        <dbReference type="ARBA" id="ARBA00023136"/>
    </source>
</evidence>
<reference evidence="7" key="1">
    <citation type="submission" date="2022-11" db="UniProtKB">
        <authorList>
            <consortium name="WormBaseParasite"/>
        </authorList>
    </citation>
    <scope>IDENTIFICATION</scope>
</reference>
<keyword evidence="2 5" id="KW-0812">Transmembrane</keyword>
<evidence type="ECO:0000313" key="7">
    <source>
        <dbReference type="WBParaSite" id="ACRNAN_scaffold21729.g15641.t1"/>
    </source>
</evidence>
<dbReference type="AlphaFoldDB" id="A0A914DCC4"/>
<evidence type="ECO:0000256" key="3">
    <source>
        <dbReference type="ARBA" id="ARBA00022989"/>
    </source>
</evidence>
<dbReference type="InterPro" id="IPR003689">
    <property type="entry name" value="ZIP"/>
</dbReference>
<feature type="transmembrane region" description="Helical" evidence="5">
    <location>
        <begin position="6"/>
        <end position="24"/>
    </location>
</feature>
<dbReference type="WBParaSite" id="ACRNAN_scaffold21729.g15641.t1">
    <property type="protein sequence ID" value="ACRNAN_scaffold21729.g15641.t1"/>
    <property type="gene ID" value="ACRNAN_scaffold21729.g15641"/>
</dbReference>
<evidence type="ECO:0000256" key="5">
    <source>
        <dbReference type="SAM" id="Phobius"/>
    </source>
</evidence>
<dbReference type="GO" id="GO:0016020">
    <property type="term" value="C:membrane"/>
    <property type="evidence" value="ECO:0007669"/>
    <property type="project" value="UniProtKB-SubCell"/>
</dbReference>
<feature type="transmembrane region" description="Helical" evidence="5">
    <location>
        <begin position="45"/>
        <end position="67"/>
    </location>
</feature>
<keyword evidence="3 5" id="KW-1133">Transmembrane helix</keyword>
<evidence type="ECO:0000256" key="1">
    <source>
        <dbReference type="ARBA" id="ARBA00004141"/>
    </source>
</evidence>
<comment type="subcellular location">
    <subcellularLocation>
        <location evidence="1">Membrane</location>
        <topology evidence="1">Multi-pass membrane protein</topology>
    </subcellularLocation>
</comment>
<dbReference type="Pfam" id="PF02535">
    <property type="entry name" value="Zip"/>
    <property type="match status" value="1"/>
</dbReference>
<evidence type="ECO:0000256" key="2">
    <source>
        <dbReference type="ARBA" id="ARBA00022692"/>
    </source>
</evidence>